<dbReference type="InterPro" id="IPR043144">
    <property type="entry name" value="Mal/L-sulf/L-lact_DH-like_ah"/>
</dbReference>
<comment type="caution">
    <text evidence="3">The sequence shown here is derived from an EMBL/GenBank/DDBJ whole genome shotgun (WGS) entry which is preliminary data.</text>
</comment>
<accession>A0ABY2SLY8</accession>
<dbReference type="InterPro" id="IPR036111">
    <property type="entry name" value="Mal/L-sulfo/L-lacto_DH-like_sf"/>
</dbReference>
<gene>
    <name evidence="3" type="ORF">FCN80_11190</name>
</gene>
<dbReference type="PANTHER" id="PTHR11091:SF0">
    <property type="entry name" value="MALATE DEHYDROGENASE"/>
    <property type="match status" value="1"/>
</dbReference>
<protein>
    <submittedName>
        <fullName evidence="3">Ldh family oxidoreductase</fullName>
    </submittedName>
</protein>
<dbReference type="Gene3D" id="1.10.1530.10">
    <property type="match status" value="1"/>
</dbReference>
<evidence type="ECO:0000313" key="4">
    <source>
        <dbReference type="Proteomes" id="UP000305202"/>
    </source>
</evidence>
<dbReference type="EMBL" id="SZPQ01000015">
    <property type="protein sequence ID" value="TKI06080.1"/>
    <property type="molecule type" value="Genomic_DNA"/>
</dbReference>
<reference evidence="3 4" key="1">
    <citation type="submission" date="2019-04" db="EMBL/GenBank/DDBJ databases">
        <authorList>
            <person name="Li M."/>
            <person name="Gao C."/>
        </authorList>
    </citation>
    <scope>NUCLEOTIDE SEQUENCE [LARGE SCALE GENOMIC DNA]</scope>
    <source>
        <strain evidence="3 4">BGMRC 2031</strain>
    </source>
</reference>
<name>A0ABY2SLY8_9HYPH</name>
<organism evidence="3 4">
    <name type="scientific">Martelella alba</name>
    <dbReference type="NCBI Taxonomy" id="2590451"/>
    <lineage>
        <taxon>Bacteria</taxon>
        <taxon>Pseudomonadati</taxon>
        <taxon>Pseudomonadota</taxon>
        <taxon>Alphaproteobacteria</taxon>
        <taxon>Hyphomicrobiales</taxon>
        <taxon>Aurantimonadaceae</taxon>
        <taxon>Martelella</taxon>
    </lineage>
</organism>
<dbReference type="InterPro" id="IPR003767">
    <property type="entry name" value="Malate/L-lactate_DH-like"/>
</dbReference>
<proteinExistence type="inferred from homology"/>
<evidence type="ECO:0000256" key="2">
    <source>
        <dbReference type="ARBA" id="ARBA00023002"/>
    </source>
</evidence>
<dbReference type="RefSeq" id="WP_136990247.1">
    <property type="nucleotide sequence ID" value="NZ_SZPQ01000015.1"/>
</dbReference>
<dbReference type="InterPro" id="IPR043143">
    <property type="entry name" value="Mal/L-sulf/L-lact_DH-like_NADP"/>
</dbReference>
<keyword evidence="2" id="KW-0560">Oxidoreductase</keyword>
<dbReference type="Pfam" id="PF02615">
    <property type="entry name" value="Ldh_2"/>
    <property type="match status" value="1"/>
</dbReference>
<dbReference type="SUPFAM" id="SSF89733">
    <property type="entry name" value="L-sulfolactate dehydrogenase-like"/>
    <property type="match status" value="1"/>
</dbReference>
<dbReference type="Gene3D" id="3.30.1370.60">
    <property type="entry name" value="Hypothetical oxidoreductase yiak, domain 2"/>
    <property type="match status" value="1"/>
</dbReference>
<dbReference type="Proteomes" id="UP000305202">
    <property type="component" value="Unassembled WGS sequence"/>
</dbReference>
<keyword evidence="4" id="KW-1185">Reference proteome</keyword>
<evidence type="ECO:0000256" key="1">
    <source>
        <dbReference type="ARBA" id="ARBA00006056"/>
    </source>
</evidence>
<dbReference type="PANTHER" id="PTHR11091">
    <property type="entry name" value="OXIDOREDUCTASE-RELATED"/>
    <property type="match status" value="1"/>
</dbReference>
<sequence>MKTISIQAVVTLAQAGLERLGVPSPAAAETVQVLLSAERAGVPSHGFARLPFYLAQLRSGKLQAAPTVSCREQGAIIVIDAGYGLAFPAVALGLRRGMVNVKTNGITAVSIRRSHHFGMAGYYVEQAAERGVLALAMSNTPAAMAPWGGCRPVLGTNPLAFSTPRARNRPLTMDLSLSEAARGKIMLADQQHQPIPAGWALDAQGRPTTDAKAALAGSLLPAGGAKGAALALMVELLTAGLAGGNFAFQASSFFTAEGNAPDVAQLLLLIDPGFFHPGYLEHIEALLSAMLEQPGVRLPGDRRARFAARAEENISLSDSLLADLTTAASAG</sequence>
<evidence type="ECO:0000313" key="3">
    <source>
        <dbReference type="EMBL" id="TKI06080.1"/>
    </source>
</evidence>
<comment type="similarity">
    <text evidence="1">Belongs to the LDH2/MDH2 oxidoreductase family.</text>
</comment>